<evidence type="ECO:0000313" key="7">
    <source>
        <dbReference type="EMBL" id="RWR88907.1"/>
    </source>
</evidence>
<dbReference type="EC" id="2.3.1.199" evidence="2"/>
<dbReference type="GO" id="GO:0016020">
    <property type="term" value="C:membrane"/>
    <property type="evidence" value="ECO:0007669"/>
    <property type="project" value="InterPro"/>
</dbReference>
<dbReference type="CDD" id="cd00831">
    <property type="entry name" value="CHS_like"/>
    <property type="match status" value="1"/>
</dbReference>
<evidence type="ECO:0000256" key="3">
    <source>
        <dbReference type="ARBA" id="ARBA00022679"/>
    </source>
</evidence>
<keyword evidence="4" id="KW-0012">Acyltransferase</keyword>
<name>A0A443PDR8_9MAGN</name>
<dbReference type="Pfam" id="PF08541">
    <property type="entry name" value="ACP_syn_III_C"/>
    <property type="match status" value="1"/>
</dbReference>
<dbReference type="GO" id="GO:0009922">
    <property type="term" value="F:fatty acid elongase activity"/>
    <property type="evidence" value="ECO:0007669"/>
    <property type="project" value="UniProtKB-EC"/>
</dbReference>
<evidence type="ECO:0000313" key="8">
    <source>
        <dbReference type="Proteomes" id="UP000283530"/>
    </source>
</evidence>
<accession>A0A443PDR8</accession>
<evidence type="ECO:0000256" key="1">
    <source>
        <dbReference type="ARBA" id="ARBA00005531"/>
    </source>
</evidence>
<dbReference type="SUPFAM" id="SSF53901">
    <property type="entry name" value="Thiolase-like"/>
    <property type="match status" value="2"/>
</dbReference>
<evidence type="ECO:0000259" key="5">
    <source>
        <dbReference type="Pfam" id="PF08392"/>
    </source>
</evidence>
<dbReference type="Pfam" id="PF08392">
    <property type="entry name" value="FAE1_CUT1_RppA"/>
    <property type="match status" value="1"/>
</dbReference>
<feature type="domain" description="FAE" evidence="5">
    <location>
        <begin position="1"/>
        <end position="118"/>
    </location>
</feature>
<dbReference type="InterPro" id="IPR016039">
    <property type="entry name" value="Thiolase-like"/>
</dbReference>
<keyword evidence="3" id="KW-0808">Transferase</keyword>
<proteinExistence type="inferred from homology"/>
<dbReference type="EMBL" id="QPKB01000007">
    <property type="protein sequence ID" value="RWR88907.1"/>
    <property type="molecule type" value="Genomic_DNA"/>
</dbReference>
<comment type="caution">
    <text evidence="7">The sequence shown here is derived from an EMBL/GenBank/DDBJ whole genome shotgun (WGS) entry which is preliminary data.</text>
</comment>
<comment type="similarity">
    <text evidence="1">Belongs to the thiolase-like superfamily. Chalcone/stilbene synthases family.</text>
</comment>
<dbReference type="Gene3D" id="3.40.47.10">
    <property type="match status" value="1"/>
</dbReference>
<sequence length="246" mass="28036">MENITLNWYFGNDRSMLLCNCIFRMGGAALLLSNRRKDRKRSKYQLVQTVRTHKGSDESSYNCVYQREDDKGIVGVSLARELMAVAGDALKTNITTLAPLVLPYSEQFKFLVTLVRKKFLAMKVKPYIPDFKLAFEHFCIHAGGRAVLDELQKNLQLSEWHMEPSRMTLHRFGNTSSSSLWYELAYTEAKGRVRGGDRVWQIAFGSGFKCNSAVWKALRPISVVGESVPKNPWADCIDRYPVKVKA</sequence>
<protein>
    <recommendedName>
        <fullName evidence="2">very-long-chain 3-oxoacyl-CoA synthase</fullName>
        <ecNumber evidence="2">2.3.1.199</ecNumber>
    </recommendedName>
</protein>
<reference evidence="7 8" key="1">
    <citation type="journal article" date="2019" name="Nat. Plants">
        <title>Stout camphor tree genome fills gaps in understanding of flowering plant genome evolution.</title>
        <authorList>
            <person name="Chaw S.M."/>
            <person name="Liu Y.C."/>
            <person name="Wu Y.W."/>
            <person name="Wang H.Y."/>
            <person name="Lin C.I."/>
            <person name="Wu C.S."/>
            <person name="Ke H.M."/>
            <person name="Chang L.Y."/>
            <person name="Hsu C.Y."/>
            <person name="Yang H.T."/>
            <person name="Sudianto E."/>
            <person name="Hsu M.H."/>
            <person name="Wu K.P."/>
            <person name="Wang L.N."/>
            <person name="Leebens-Mack J.H."/>
            <person name="Tsai I.J."/>
        </authorList>
    </citation>
    <scope>NUCLEOTIDE SEQUENCE [LARGE SCALE GENOMIC DNA]</scope>
    <source>
        <strain evidence="8">cv. Chaw 1501</strain>
        <tissue evidence="7">Young leaves</tissue>
    </source>
</reference>
<dbReference type="GO" id="GO:0006633">
    <property type="term" value="P:fatty acid biosynthetic process"/>
    <property type="evidence" value="ECO:0007669"/>
    <property type="project" value="InterPro"/>
</dbReference>
<dbReference type="PANTHER" id="PTHR31561">
    <property type="entry name" value="3-KETOACYL-COA SYNTHASE"/>
    <property type="match status" value="1"/>
</dbReference>
<gene>
    <name evidence="7" type="ORF">CKAN_01794900</name>
</gene>
<evidence type="ECO:0000256" key="2">
    <source>
        <dbReference type="ARBA" id="ARBA00012307"/>
    </source>
</evidence>
<dbReference type="AlphaFoldDB" id="A0A443PDR8"/>
<dbReference type="OrthoDB" id="329835at2759"/>
<dbReference type="STRING" id="337451.A0A443PDR8"/>
<organism evidence="7 8">
    <name type="scientific">Cinnamomum micranthum f. kanehirae</name>
    <dbReference type="NCBI Taxonomy" id="337451"/>
    <lineage>
        <taxon>Eukaryota</taxon>
        <taxon>Viridiplantae</taxon>
        <taxon>Streptophyta</taxon>
        <taxon>Embryophyta</taxon>
        <taxon>Tracheophyta</taxon>
        <taxon>Spermatophyta</taxon>
        <taxon>Magnoliopsida</taxon>
        <taxon>Magnoliidae</taxon>
        <taxon>Laurales</taxon>
        <taxon>Lauraceae</taxon>
        <taxon>Cinnamomum</taxon>
    </lineage>
</organism>
<feature type="domain" description="Beta-ketoacyl-[acyl-carrier-protein] synthase III C-terminal" evidence="6">
    <location>
        <begin position="136"/>
        <end position="216"/>
    </location>
</feature>
<dbReference type="InterPro" id="IPR013601">
    <property type="entry name" value="FAE1_typ3_polyketide_synth"/>
</dbReference>
<evidence type="ECO:0000259" key="6">
    <source>
        <dbReference type="Pfam" id="PF08541"/>
    </source>
</evidence>
<dbReference type="Proteomes" id="UP000283530">
    <property type="component" value="Unassembled WGS sequence"/>
</dbReference>
<dbReference type="InterPro" id="IPR012392">
    <property type="entry name" value="3-ktacl-CoA_syn"/>
</dbReference>
<dbReference type="InterPro" id="IPR013747">
    <property type="entry name" value="ACP_syn_III_C"/>
</dbReference>
<evidence type="ECO:0000256" key="4">
    <source>
        <dbReference type="ARBA" id="ARBA00023315"/>
    </source>
</evidence>
<keyword evidence="8" id="KW-1185">Reference proteome</keyword>